<proteinExistence type="predicted"/>
<dbReference type="Proteomes" id="UP001338125">
    <property type="component" value="Unassembled WGS sequence"/>
</dbReference>
<keyword evidence="4" id="KW-0833">Ubl conjugation pathway</keyword>
<dbReference type="PANTHER" id="PTHR13367">
    <property type="entry name" value="UBIQUITIN THIOESTERASE"/>
    <property type="match status" value="1"/>
</dbReference>
<reference evidence="11 12" key="1">
    <citation type="submission" date="2024-01" db="EMBL/GenBank/DDBJ databases">
        <title>Complete genome of Cladobotryum mycophilum ATHUM6906.</title>
        <authorList>
            <person name="Christinaki A.C."/>
            <person name="Myridakis A.I."/>
            <person name="Kouvelis V.N."/>
        </authorList>
    </citation>
    <scope>NUCLEOTIDE SEQUENCE [LARGE SCALE GENOMIC DNA]</scope>
    <source>
        <strain evidence="11 12">ATHUM6906</strain>
    </source>
</reference>
<keyword evidence="6" id="KW-0788">Thiol protease</keyword>
<dbReference type="EC" id="3.4.19.12" evidence="2"/>
<gene>
    <name evidence="11" type="ORF">PT974_07649</name>
</gene>
<evidence type="ECO:0000256" key="5">
    <source>
        <dbReference type="ARBA" id="ARBA00022801"/>
    </source>
</evidence>
<feature type="compositionally biased region" description="Basic and acidic residues" evidence="7">
    <location>
        <begin position="2832"/>
        <end position="2856"/>
    </location>
</feature>
<evidence type="ECO:0000256" key="1">
    <source>
        <dbReference type="ARBA" id="ARBA00000707"/>
    </source>
</evidence>
<accession>A0ABR0SR58</accession>
<dbReference type="InterPro" id="IPR046541">
    <property type="entry name" value="DUF6606"/>
</dbReference>
<evidence type="ECO:0000259" key="9">
    <source>
        <dbReference type="Pfam" id="PF12359"/>
    </source>
</evidence>
<evidence type="ECO:0000256" key="3">
    <source>
        <dbReference type="ARBA" id="ARBA00022670"/>
    </source>
</evidence>
<evidence type="ECO:0000256" key="4">
    <source>
        <dbReference type="ARBA" id="ARBA00022786"/>
    </source>
</evidence>
<sequence>MISISIPNLSRREIQYIVEHIVLPPMLPQSGDDPYGASNESALLETILNALEAFRSNVGKNDKIAIDTAIGMIQRLRAVRDVDGFATELSLQDALKDFEKNGGLLPIHVKAQNAGIIMTRENDSIIFEPFELSAKSEMVMSTLGRLKRSFPASSVALKISIFSDEDFQIALASTISKMSRQEVAAMKPKVMKAGDQHIEERDTTSPDVVTDFLASVLSSMGEIVYRRQIWKNTREEVLWSDAKSPWRRSPLWLLVRVTLQTFFARSAINESLYKEFMVFLMAYTLQASEKHNLPNDIVYCMIAKASRRLLKLDEDQPYSWLPLVEKILSTHRNIIGTRWEGIIQVSEPALDIHPVSLDEIEQGKNALYLELDRFLESINARKVVRLGKTFKPRWTLPKNDKNILPNLGNASGEDPESIPFHLAAFEDWVAKNLNAWVLSKIIEEDTCEKIYNSVRAYHCLAAAHYSGNPERLSVMLLTTMELWVAGDKSALAHHELMLDYDPEIPLQLLQSLILPFKDQMERLSLIEKYGADRLARAKSGKPPILSSFGHDMSFSVRYFASSPIHQILKQKIEDEARSERQEKIKEFNQLKAEHTELMRLHDASSCTYVEIVDRRSGRPRRVHSHYCKKCNYLSTAERLCIEVHEWPLPERETAARSTVFELQVPKPFNAWRDLTTFCKIDVFKSLYHKSQKDPTKWTLENYLSSFYGLKKRRITLVSSTKPNGKTHRNSKLIGTAEVDDVLVTNGMTYDYFDDEEYCFLSNQRPKVTDEIPQICTYRLSKQCLSLQEFVFRPPHKANGLSPNEVISRQANCPDHLSLEEFKAMATIPVGFHLQWLNILTNLHIPSVDFKKLDTVLILLQATRQAGLPMAASVYRSGHRQLRDEEFVHKFIQGLSLSLDRIKENWESFPALTAFISLATRLLSLSPSLVVSKECLVFLENCRHIALNWLHDLQSKIHESDADEQRRELFLRLFQIAHVCAGSFYVDYGHLQEILKCPKEACTLIESSIIIQTNLLSSLRSEDTFHRNQMQVWHQFMYKCYPLLLEEIVQCNSSCLDDAILKTWSSYPGGSGWASLSTTANHWITTQTQTTNDSVSQTICFNLVTAELLVDGIPLSRLPSEYEKDSSYQALFGRAMVEVMPTNLPGMQFSSKEPYHGCNVFFGKGDEDNNEILFVAIHDKHQKPLQHTLDFIPPRVFDQMLPHSFVYDYVHWYNRETDSIEFRPKSTPWKTSEDNWVMRKYGSSWSIQKDCGSLLNPACVVVKRLSKLFAPFEEDGHIHVTYLASGSRVEIELPRLQLSFWVGLMSEEIYCHQYRGMYIDPLQRLGTLVGLESKLVLRCKGNKRKVLLPNGRVQWEGTTKHIRVSISYGTSERVYPYNVDELLGQLVDNGNLQSKLILCYLHALTAHCLPDPLTGNTGTEQSLSILNSAAVRSFECLSQDNIDVFQQIARLSPKRSYYPKSEQVMEQIVWNDGLSSLCQHLGFCRSIKSILEQAALTRFFYPGIYIQPDTLNFVDSRLEERQSSRASTFQVYGFGAENHTHMNDKQYPGRGIMLSSPESIRAYTVSKSVYERQQATYEEVPSTFVDVVYNYLKSSHTVGGGSELPSNGFISYDAKLLGNHKALISSHWCQIHAALCSGQSKLNRTQILLFLAVIAYSESCDAQVIQTIIAFANLPAMESVDIPQADSYELTEGRKVDTNRIKEVVGDLSIEFVESPDSNIPQRYGETTSGLETRRYNSFQENRTIALNTLADSLQSQWICESPRFVSDHTVDTYLQMSSVTNEVRSMWKSWYQNHQFYNYLVRIYNSLRKHPVNWIYIPKPHFKIEELSVSPRSQTFISEQQLFEDFALSTFDLPATNEFDGGNALLERLKAQASRPHEKKYVDDLARSFNFLTEKDLRYSITYLESDLVDILRQNLKHCQVASDNIYEALKTPVRPNLAMGRTQVSSRTVTAMFMAPRISPKLFLRQLANERWQNMPGKWKRAIVAYGLSLSNLQRARRMLDLAEGRGDILKELLNAGHTNWDPYYHPKSLLLEIESDILIRENQADIAAKMSQPPNGANAVMQLNMGEGKSSVIVPIVAAQLANGTKLVRIIVAKPQAKELYQTLVAKLGGLLNHRIYHLPFSRSLKLAEGDARVVYEIHRQCMAKGGILLVQPEQILSLQLMGVECMSSEREQIGRILLDTQQFLDDNTRDIVDESDENFSTKFELIYTMGDQRPIEFSPERWILIQKVLGILAKVAPAVKQQLPESIEVNHHADGCFPRTRILRQDALSLLMKDLAQEICKTGLPGFPIARQTSDLIRDVLTYISNDELSLSQIAAVEHSVTFYTEATEGPLLLLRGLIAEGLLAFAFGQKRWRVNYGLAPSRRPSTRLAVPYRAKDCPSPRSEFSHVDIVIILTCLSYYYGGLSDDDLFLAFEHLMKSDQADGEYDDWVRGAPKLPNSFHRLIGVNLKDRYQAVETVFPHFRFSKSVIDYFLAHIVFPKEMREFPQKLSASGWDIGQQKTHPTTGFSGTNDSRHLLPLDMKQLDLEDQLHTNALVLEQLLRSENTVKLFTRQQGGVSDAQILLNLVGSMDSSVQVILDVGAQILELTNYQVAKAWLQMVPLGEKEAVVFFNDFDDLCVVDRRGHVEHLQTSPYSQQLDRCLVFLDESHTRGTDLKLPRDYRAAVTLGANLTKDRLVQACMRMRNLGRGQSVVFCVSEEIESKIRLFTESTAEDELTVSDVLLWSISETYADLRRNMPLWATQGARFERQSAIWAQGTGGCQISSHQANLLLEDDIQSLEHRYRPRATQTANNLLPSTHSPALLEIERRCKEFDCLDDKRASLQEEQERELSPEVVQERQVQRPHPAEPEAHHVHPHVASFIDSGSIPASSPAFIPAFQILKTTSTAESFNLEDFPSDLLATIDYMRTVKLSGNNPQSDSYQRPVQWILSSTKEEQLAHRLIIISPFEAQELMLKIEKSSFVSLHLYAPRPNLAFPTLDTLDLYTVPAHQQTWQLPDSTRLLLNIFAGQLYFQSFKDYQETCEMLGLAWQAAPKDVVVGADGFISRGPKNPRQVVTKSPVKFLTILFTKIRRDCESIDKAHWGRILSGEMLTESGFVQGREMTVVLRPKI</sequence>
<name>A0ABR0SR58_9HYPO</name>
<feature type="domain" description="DUF3645" evidence="9">
    <location>
        <begin position="2365"/>
        <end position="2398"/>
    </location>
</feature>
<dbReference type="PANTHER" id="PTHR13367:SF34">
    <property type="match status" value="1"/>
</dbReference>
<evidence type="ECO:0000256" key="6">
    <source>
        <dbReference type="ARBA" id="ARBA00022807"/>
    </source>
</evidence>
<dbReference type="Pfam" id="PF20255">
    <property type="entry name" value="DUF6606"/>
    <property type="match status" value="1"/>
</dbReference>
<dbReference type="InterPro" id="IPR022099">
    <property type="entry name" value="DUF3638"/>
</dbReference>
<comment type="caution">
    <text evidence="11">The sequence shown here is derived from an EMBL/GenBank/DDBJ whole genome shotgun (WGS) entry which is preliminary data.</text>
</comment>
<evidence type="ECO:0000256" key="2">
    <source>
        <dbReference type="ARBA" id="ARBA00012759"/>
    </source>
</evidence>
<dbReference type="Pfam" id="PF12359">
    <property type="entry name" value="DUF3645"/>
    <property type="match status" value="1"/>
</dbReference>
<evidence type="ECO:0000313" key="12">
    <source>
        <dbReference type="Proteomes" id="UP001338125"/>
    </source>
</evidence>
<evidence type="ECO:0000259" key="8">
    <source>
        <dbReference type="Pfam" id="PF12340"/>
    </source>
</evidence>
<evidence type="ECO:0000259" key="10">
    <source>
        <dbReference type="Pfam" id="PF20255"/>
    </source>
</evidence>
<keyword evidence="12" id="KW-1185">Reference proteome</keyword>
<organism evidence="11 12">
    <name type="scientific">Cladobotryum mycophilum</name>
    <dbReference type="NCBI Taxonomy" id="491253"/>
    <lineage>
        <taxon>Eukaryota</taxon>
        <taxon>Fungi</taxon>
        <taxon>Dikarya</taxon>
        <taxon>Ascomycota</taxon>
        <taxon>Pezizomycotina</taxon>
        <taxon>Sordariomycetes</taxon>
        <taxon>Hypocreomycetidae</taxon>
        <taxon>Hypocreales</taxon>
        <taxon>Hypocreaceae</taxon>
        <taxon>Cladobotryum</taxon>
    </lineage>
</organism>
<keyword evidence="3" id="KW-0645">Protease</keyword>
<dbReference type="InterPro" id="IPR051346">
    <property type="entry name" value="OTU_Deubiquitinase"/>
</dbReference>
<keyword evidence="5" id="KW-0378">Hydrolase</keyword>
<evidence type="ECO:0000313" key="11">
    <source>
        <dbReference type="EMBL" id="KAK5994206.1"/>
    </source>
</evidence>
<dbReference type="Pfam" id="PF12340">
    <property type="entry name" value="DUF3638"/>
    <property type="match status" value="1"/>
</dbReference>
<feature type="domain" description="DUF6606" evidence="10">
    <location>
        <begin position="17"/>
        <end position="286"/>
    </location>
</feature>
<feature type="region of interest" description="Disordered" evidence="7">
    <location>
        <begin position="2827"/>
        <end position="2856"/>
    </location>
</feature>
<protein>
    <recommendedName>
        <fullName evidence="2">ubiquitinyl hydrolase 1</fullName>
        <ecNumber evidence="2">3.4.19.12</ecNumber>
    </recommendedName>
</protein>
<dbReference type="EMBL" id="JAVFKD010000012">
    <property type="protein sequence ID" value="KAK5994206.1"/>
    <property type="molecule type" value="Genomic_DNA"/>
</dbReference>
<comment type="catalytic activity">
    <reaction evidence="1">
        <text>Thiol-dependent hydrolysis of ester, thioester, amide, peptide and isopeptide bonds formed by the C-terminal Gly of ubiquitin (a 76-residue protein attached to proteins as an intracellular targeting signal).</text>
        <dbReference type="EC" id="3.4.19.12"/>
    </reaction>
</comment>
<dbReference type="InterPro" id="IPR022105">
    <property type="entry name" value="DUF3645"/>
</dbReference>
<feature type="domain" description="DUF3638" evidence="8">
    <location>
        <begin position="2019"/>
        <end position="2242"/>
    </location>
</feature>
<evidence type="ECO:0000256" key="7">
    <source>
        <dbReference type="SAM" id="MobiDB-lite"/>
    </source>
</evidence>